<proteinExistence type="predicted"/>
<comment type="caution">
    <text evidence="2">The sequence shown here is derived from an EMBL/GenBank/DDBJ whole genome shotgun (WGS) entry which is preliminary data.</text>
</comment>
<keyword evidence="1" id="KW-1133">Transmembrane helix</keyword>
<accession>A0A2H0BFE1</accession>
<keyword evidence="1" id="KW-0812">Transmembrane</keyword>
<organism evidence="2 3">
    <name type="scientific">candidate division WWE3 bacterium CG22_combo_CG10-13_8_21_14_all_39_12</name>
    <dbReference type="NCBI Taxonomy" id="1975094"/>
    <lineage>
        <taxon>Bacteria</taxon>
        <taxon>Katanobacteria</taxon>
    </lineage>
</organism>
<dbReference type="Proteomes" id="UP000228495">
    <property type="component" value="Unassembled WGS sequence"/>
</dbReference>
<feature type="transmembrane region" description="Helical" evidence="1">
    <location>
        <begin position="33"/>
        <end position="51"/>
    </location>
</feature>
<dbReference type="AlphaFoldDB" id="A0A2H0BFE1"/>
<evidence type="ECO:0000313" key="2">
    <source>
        <dbReference type="EMBL" id="PIP56383.1"/>
    </source>
</evidence>
<keyword evidence="1" id="KW-0472">Membrane</keyword>
<evidence type="ECO:0000313" key="3">
    <source>
        <dbReference type="Proteomes" id="UP000228495"/>
    </source>
</evidence>
<reference evidence="2 3" key="1">
    <citation type="submission" date="2017-09" db="EMBL/GenBank/DDBJ databases">
        <title>Depth-based differentiation of microbial function through sediment-hosted aquifers and enrichment of novel symbionts in the deep terrestrial subsurface.</title>
        <authorList>
            <person name="Probst A.J."/>
            <person name="Ladd B."/>
            <person name="Jarett J.K."/>
            <person name="Geller-Mcgrath D.E."/>
            <person name="Sieber C.M."/>
            <person name="Emerson J.B."/>
            <person name="Anantharaman K."/>
            <person name="Thomas B.C."/>
            <person name="Malmstrom R."/>
            <person name="Stieglmeier M."/>
            <person name="Klingl A."/>
            <person name="Woyke T."/>
            <person name="Ryan C.M."/>
            <person name="Banfield J.F."/>
        </authorList>
    </citation>
    <scope>NUCLEOTIDE SEQUENCE [LARGE SCALE GENOMIC DNA]</scope>
    <source>
        <strain evidence="2">CG22_combo_CG10-13_8_21_14_all_39_12</strain>
    </source>
</reference>
<sequence>MRSPQWFRRLKRRNKNTLPKRINVKRFIPTKKLIGYVIGVIALLSIVFVIATGDTFLVKEIIVSPQSEMYVARSEVGILAQKYVPSSIFMYPGNDLEREITAQYPQVKNSTVTRELPGTVKISYEEFVPVLCIHTSDTWYLVSDDGMVFYSYQNIEKLPEIVPVVSIGETQLGSKISVGESIPMSTIEWFLSAATFEWGSVGLTLSEVVMEASGETTRILQTIYLNSENRLVIKISSKQNPSEILQLIEPIFTGSLRSGKTVIELDLRFDRPVVRYS</sequence>
<dbReference type="EMBL" id="PCSU01000056">
    <property type="protein sequence ID" value="PIP56383.1"/>
    <property type="molecule type" value="Genomic_DNA"/>
</dbReference>
<gene>
    <name evidence="2" type="ORF">COX05_03185</name>
</gene>
<name>A0A2H0BFE1_UNCKA</name>
<evidence type="ECO:0008006" key="4">
    <source>
        <dbReference type="Google" id="ProtNLM"/>
    </source>
</evidence>
<protein>
    <recommendedName>
        <fullName evidence="4">POTRA domain-containing protein</fullName>
    </recommendedName>
</protein>
<evidence type="ECO:0000256" key="1">
    <source>
        <dbReference type="SAM" id="Phobius"/>
    </source>
</evidence>